<comment type="caution">
    <text evidence="2">The sequence shown here is derived from an EMBL/GenBank/DDBJ whole genome shotgun (WGS) entry which is preliminary data.</text>
</comment>
<accession>A0AA40HEX6</accession>
<dbReference type="Proteomes" id="UP001177744">
    <property type="component" value="Unassembled WGS sequence"/>
</dbReference>
<reference evidence="2" key="1">
    <citation type="submission" date="2023-06" db="EMBL/GenBank/DDBJ databases">
        <title>Reference genome for the Northern bat (Eptesicus nilssonii), a most northern bat species.</title>
        <authorList>
            <person name="Laine V.N."/>
            <person name="Pulliainen A.T."/>
            <person name="Lilley T.M."/>
        </authorList>
    </citation>
    <scope>NUCLEOTIDE SEQUENCE</scope>
    <source>
        <strain evidence="2">BLF_Eptnil</strain>
        <tissue evidence="2">Kidney</tissue>
    </source>
</reference>
<dbReference type="AlphaFoldDB" id="A0AA40HEX6"/>
<protein>
    <submittedName>
        <fullName evidence="2">Uncharacterized protein</fullName>
    </submittedName>
</protein>
<feature type="region of interest" description="Disordered" evidence="1">
    <location>
        <begin position="31"/>
        <end position="55"/>
    </location>
</feature>
<dbReference type="EMBL" id="JAULJE010000022">
    <property type="protein sequence ID" value="KAK1329406.1"/>
    <property type="molecule type" value="Genomic_DNA"/>
</dbReference>
<gene>
    <name evidence="2" type="ORF">QTO34_011590</name>
</gene>
<evidence type="ECO:0000256" key="1">
    <source>
        <dbReference type="SAM" id="MobiDB-lite"/>
    </source>
</evidence>
<evidence type="ECO:0000313" key="3">
    <source>
        <dbReference type="Proteomes" id="UP001177744"/>
    </source>
</evidence>
<sequence>MRLFGPLSVALPQNTTCGRARTLSSVWEAESEQLEAARPRRPGNGERGSALRMARPQPPPWVHAAVLLCLLGLGGAIEIPMDREFSFVF</sequence>
<keyword evidence="3" id="KW-1185">Reference proteome</keyword>
<name>A0AA40HEX6_CNENI</name>
<evidence type="ECO:0000313" key="2">
    <source>
        <dbReference type="EMBL" id="KAK1329406.1"/>
    </source>
</evidence>
<organism evidence="2 3">
    <name type="scientific">Cnephaeus nilssonii</name>
    <name type="common">Northern bat</name>
    <name type="synonym">Eptesicus nilssonii</name>
    <dbReference type="NCBI Taxonomy" id="3371016"/>
    <lineage>
        <taxon>Eukaryota</taxon>
        <taxon>Metazoa</taxon>
        <taxon>Chordata</taxon>
        <taxon>Craniata</taxon>
        <taxon>Vertebrata</taxon>
        <taxon>Euteleostomi</taxon>
        <taxon>Mammalia</taxon>
        <taxon>Eutheria</taxon>
        <taxon>Laurasiatheria</taxon>
        <taxon>Chiroptera</taxon>
        <taxon>Yangochiroptera</taxon>
        <taxon>Vespertilionidae</taxon>
        <taxon>Cnephaeus</taxon>
    </lineage>
</organism>
<proteinExistence type="predicted"/>